<evidence type="ECO:0000256" key="2">
    <source>
        <dbReference type="ARBA" id="ARBA00023125"/>
    </source>
</evidence>
<dbReference type="RefSeq" id="WP_106522582.1">
    <property type="nucleotide sequence ID" value="NZ_PYGD01000002.1"/>
</dbReference>
<feature type="domain" description="HTH araC/xylS-type" evidence="4">
    <location>
        <begin position="165"/>
        <end position="265"/>
    </location>
</feature>
<dbReference type="InterPro" id="IPR050204">
    <property type="entry name" value="AraC_XylS_family_regulators"/>
</dbReference>
<dbReference type="Pfam" id="PF20240">
    <property type="entry name" value="DUF6597"/>
    <property type="match status" value="1"/>
</dbReference>
<dbReference type="InterPro" id="IPR046532">
    <property type="entry name" value="DUF6597"/>
</dbReference>
<keyword evidence="6" id="KW-1185">Reference proteome</keyword>
<dbReference type="InterPro" id="IPR018060">
    <property type="entry name" value="HTH_AraC"/>
</dbReference>
<proteinExistence type="predicted"/>
<dbReference type="PROSITE" id="PS01124">
    <property type="entry name" value="HTH_ARAC_FAMILY_2"/>
    <property type="match status" value="1"/>
</dbReference>
<dbReference type="AlphaFoldDB" id="A0A2P8D8T8"/>
<keyword evidence="2" id="KW-0238">DNA-binding</keyword>
<dbReference type="OrthoDB" id="655946at2"/>
<keyword evidence="1" id="KW-0805">Transcription regulation</keyword>
<evidence type="ECO:0000313" key="5">
    <source>
        <dbReference type="EMBL" id="PSK93591.1"/>
    </source>
</evidence>
<dbReference type="PANTHER" id="PTHR46796">
    <property type="entry name" value="HTH-TYPE TRANSCRIPTIONAL ACTIVATOR RHAS-RELATED"/>
    <property type="match status" value="1"/>
</dbReference>
<dbReference type="Pfam" id="PF12833">
    <property type="entry name" value="HTH_18"/>
    <property type="match status" value="1"/>
</dbReference>
<gene>
    <name evidence="5" type="ORF">B0I18_102561</name>
</gene>
<dbReference type="EMBL" id="PYGD01000002">
    <property type="protein sequence ID" value="PSK93591.1"/>
    <property type="molecule type" value="Genomic_DNA"/>
</dbReference>
<dbReference type="GO" id="GO:0043565">
    <property type="term" value="F:sequence-specific DNA binding"/>
    <property type="evidence" value="ECO:0007669"/>
    <property type="project" value="InterPro"/>
</dbReference>
<keyword evidence="3" id="KW-0804">Transcription</keyword>
<evidence type="ECO:0000256" key="3">
    <source>
        <dbReference type="ARBA" id="ARBA00023163"/>
    </source>
</evidence>
<accession>A0A2P8D8T8</accession>
<evidence type="ECO:0000313" key="6">
    <source>
        <dbReference type="Proteomes" id="UP000240572"/>
    </source>
</evidence>
<dbReference type="InterPro" id="IPR009057">
    <property type="entry name" value="Homeodomain-like_sf"/>
</dbReference>
<protein>
    <submittedName>
        <fullName evidence="5">AraC family transcriptional regulator</fullName>
    </submittedName>
</protein>
<organism evidence="5 6">
    <name type="scientific">Taibaiella chishuiensis</name>
    <dbReference type="NCBI Taxonomy" id="1434707"/>
    <lineage>
        <taxon>Bacteria</taxon>
        <taxon>Pseudomonadati</taxon>
        <taxon>Bacteroidota</taxon>
        <taxon>Chitinophagia</taxon>
        <taxon>Chitinophagales</taxon>
        <taxon>Chitinophagaceae</taxon>
        <taxon>Taibaiella</taxon>
    </lineage>
</organism>
<dbReference type="Proteomes" id="UP000240572">
    <property type="component" value="Unassembled WGS sequence"/>
</dbReference>
<reference evidence="5 6" key="1">
    <citation type="submission" date="2018-03" db="EMBL/GenBank/DDBJ databases">
        <title>Genomic Encyclopedia of Type Strains, Phase III (KMG-III): the genomes of soil and plant-associated and newly described type strains.</title>
        <authorList>
            <person name="Whitman W."/>
        </authorList>
    </citation>
    <scope>NUCLEOTIDE SEQUENCE [LARGE SCALE GENOMIC DNA]</scope>
    <source>
        <strain evidence="5 6">CGMCC 1.12700</strain>
    </source>
</reference>
<dbReference type="SMART" id="SM00342">
    <property type="entry name" value="HTH_ARAC"/>
    <property type="match status" value="1"/>
</dbReference>
<comment type="caution">
    <text evidence="5">The sequence shown here is derived from an EMBL/GenBank/DDBJ whole genome shotgun (WGS) entry which is preliminary data.</text>
</comment>
<dbReference type="GO" id="GO:0003700">
    <property type="term" value="F:DNA-binding transcription factor activity"/>
    <property type="evidence" value="ECO:0007669"/>
    <property type="project" value="InterPro"/>
</dbReference>
<sequence length="277" mass="31713">MNIVKTYPAYLRQYVQFFYTIRANGYLDFPVNHTQQVQRRLPDGTLDLVFNLGGHVELSRDGYHFQPMPLIALTGLYPDRSFLKYEGAVYLVGAVLQPGAAHLFVNDVLEQFKASTIDGADVFGPSIYTLPEKLIAVPAEKDRHEMLERFLLPHLKENKEPDNFERVLYAVHQVHGRKGDVDVSLLARTCLMSERNFRRKFTEFVGIGPKKYAGIVRVKEFCKVYERSRTSYVDILCALGYTDQAHFSKDFRKITGTNPTVYFNQLTPVDSGLIHLI</sequence>
<evidence type="ECO:0000259" key="4">
    <source>
        <dbReference type="PROSITE" id="PS01124"/>
    </source>
</evidence>
<dbReference type="PANTHER" id="PTHR46796:SF13">
    <property type="entry name" value="HTH-TYPE TRANSCRIPTIONAL ACTIVATOR RHAS"/>
    <property type="match status" value="1"/>
</dbReference>
<dbReference type="SUPFAM" id="SSF46689">
    <property type="entry name" value="Homeodomain-like"/>
    <property type="match status" value="1"/>
</dbReference>
<name>A0A2P8D8T8_9BACT</name>
<dbReference type="Gene3D" id="1.10.10.60">
    <property type="entry name" value="Homeodomain-like"/>
    <property type="match status" value="1"/>
</dbReference>
<evidence type="ECO:0000256" key="1">
    <source>
        <dbReference type="ARBA" id="ARBA00023015"/>
    </source>
</evidence>